<dbReference type="AlphaFoldDB" id="A0A1B0ZGN1"/>
<name>A0A1B0ZGN1_9MICO</name>
<accession>A0A1B0ZGN1</accession>
<evidence type="ECO:0000313" key="2">
    <source>
        <dbReference type="Proteomes" id="UP000092596"/>
    </source>
</evidence>
<sequence>MSLAMGLVLPVKRHPQVSGACAPSVCVKGCAERVHDASG</sequence>
<evidence type="ECO:0000313" key="1">
    <source>
        <dbReference type="EMBL" id="ANP27062.1"/>
    </source>
</evidence>
<dbReference type="KEGG" id="dva:DAD186_05070"/>
<gene>
    <name evidence="1" type="ORF">DAD186_05070</name>
</gene>
<organism evidence="1 2">
    <name type="scientific">Dermabacter vaginalis</name>
    <dbReference type="NCBI Taxonomy" id="1630135"/>
    <lineage>
        <taxon>Bacteria</taxon>
        <taxon>Bacillati</taxon>
        <taxon>Actinomycetota</taxon>
        <taxon>Actinomycetes</taxon>
        <taxon>Micrococcales</taxon>
        <taxon>Dermabacteraceae</taxon>
        <taxon>Dermabacter</taxon>
    </lineage>
</organism>
<dbReference type="Proteomes" id="UP000092596">
    <property type="component" value="Chromosome"/>
</dbReference>
<proteinExistence type="predicted"/>
<dbReference type="EMBL" id="CP012117">
    <property type="protein sequence ID" value="ANP27062.1"/>
    <property type="molecule type" value="Genomic_DNA"/>
</dbReference>
<reference evidence="1 2" key="1">
    <citation type="submission" date="2015-06" db="EMBL/GenBank/DDBJ databases">
        <title>Investigation of pathophysiology for high-risk pregnancy and development of treatment modality based on it.</title>
        <authorList>
            <person name="Kim B.-C."/>
            <person name="Lim S."/>
        </authorList>
    </citation>
    <scope>NUCLEOTIDE SEQUENCE [LARGE SCALE GENOMIC DNA]</scope>
    <source>
        <strain evidence="1 2">AD1-86</strain>
    </source>
</reference>
<protein>
    <submittedName>
        <fullName evidence="1">Uncharacterized protein</fullName>
    </submittedName>
</protein>